<accession>A0A1X7ACF9</accession>
<dbReference type="EMBL" id="FWFJ01000079">
    <property type="protein sequence ID" value="SLN76219.1"/>
    <property type="molecule type" value="Genomic_DNA"/>
</dbReference>
<evidence type="ECO:0000313" key="2">
    <source>
        <dbReference type="Proteomes" id="UP000194012"/>
    </source>
</evidence>
<reference evidence="2" key="1">
    <citation type="submission" date="2017-03" db="EMBL/GenBank/DDBJ databases">
        <authorList>
            <person name="Rodrigo-Torres L."/>
            <person name="Arahal R.D."/>
            <person name="Lucena T."/>
        </authorList>
    </citation>
    <scope>NUCLEOTIDE SEQUENCE [LARGE SCALE GENOMIC DNA]</scope>
    <source>
        <strain evidence="2">CECT 8370</strain>
    </source>
</reference>
<dbReference type="AlphaFoldDB" id="A0A1X7ACF9"/>
<proteinExistence type="predicted"/>
<organism evidence="1 2">
    <name type="scientific">Roseovarius gaetbuli</name>
    <dbReference type="NCBI Taxonomy" id="1356575"/>
    <lineage>
        <taxon>Bacteria</taxon>
        <taxon>Pseudomonadati</taxon>
        <taxon>Pseudomonadota</taxon>
        <taxon>Alphaproteobacteria</taxon>
        <taxon>Rhodobacterales</taxon>
        <taxon>Roseobacteraceae</taxon>
        <taxon>Roseovarius</taxon>
    </lineage>
</organism>
<sequence>MTATLCRVSIVSESGDFGQALTKLLQNFAHLNFYRYTNTS</sequence>
<dbReference type="Proteomes" id="UP000194012">
    <property type="component" value="Unassembled WGS sequence"/>
</dbReference>
<name>A0A1X7ACF9_9RHOB</name>
<protein>
    <submittedName>
        <fullName evidence="1">Uncharacterized protein</fullName>
    </submittedName>
</protein>
<gene>
    <name evidence="1" type="ORF">ROG8370_03853</name>
</gene>
<evidence type="ECO:0000313" key="1">
    <source>
        <dbReference type="EMBL" id="SLN76219.1"/>
    </source>
</evidence>
<keyword evidence="2" id="KW-1185">Reference proteome</keyword>